<organism evidence="1">
    <name type="scientific">Gongylonema pulchrum</name>
    <dbReference type="NCBI Taxonomy" id="637853"/>
    <lineage>
        <taxon>Eukaryota</taxon>
        <taxon>Metazoa</taxon>
        <taxon>Ecdysozoa</taxon>
        <taxon>Nematoda</taxon>
        <taxon>Chromadorea</taxon>
        <taxon>Rhabditida</taxon>
        <taxon>Spirurina</taxon>
        <taxon>Spiruromorpha</taxon>
        <taxon>Spiruroidea</taxon>
        <taxon>Gongylonematidae</taxon>
        <taxon>Gongylonema</taxon>
    </lineage>
</organism>
<name>A0A183EXU5_9BILA</name>
<evidence type="ECO:0000313" key="1">
    <source>
        <dbReference type="WBParaSite" id="GPUH_0002581601-mRNA-1"/>
    </source>
</evidence>
<dbReference type="AlphaFoldDB" id="A0A183EXU5"/>
<protein>
    <submittedName>
        <fullName evidence="1">Secreted protein</fullName>
    </submittedName>
</protein>
<dbReference type="WBParaSite" id="GPUH_0002581601-mRNA-1">
    <property type="protein sequence ID" value="GPUH_0002581601-mRNA-1"/>
    <property type="gene ID" value="GPUH_0002581601"/>
</dbReference>
<sequence length="76" mass="8672">LASVSFIRTAIRATLIHRKCSPWSTPSSMEHRPLPPTSPVSVFPLYCSTVFHAICRMFIVRHRIFYPKICKLLNGS</sequence>
<accession>A0A183EXU5</accession>
<reference evidence="1" key="1">
    <citation type="submission" date="2016-06" db="UniProtKB">
        <authorList>
            <consortium name="WormBaseParasite"/>
        </authorList>
    </citation>
    <scope>IDENTIFICATION</scope>
</reference>
<proteinExistence type="predicted"/>